<feature type="region of interest" description="Disordered" evidence="1">
    <location>
        <begin position="211"/>
        <end position="230"/>
    </location>
</feature>
<sequence>MMLRTRLVLILAVIALVAAAVSGRAQSANQRLILKDGSYQVVTRYQVVGERVRYISAERGGDWEEVPTDLVDWMATDKWNKAHKPGADQASDAQPQAPASESAADIDKQEQQERADELARQPFVAPNLRLPDESGVWVMDTYKNTPELVRLEQSNGDVNRDTGHNVLRSAINPLGGAKEPIQIDGARSKVQLHVNLPEIYVSLDGGSNAAPDNAMPVDTHGASSKQEKNAYSSPASRYAIVRVQPRKGVRVIGAVKISMLGKVSNSEDVVETSDQVLPGKHWMKVTPRQPLSFGEYALMELLAPGEVNMDVWDFGVDPTAPENKNSVMPIKSSRSDPGQ</sequence>
<feature type="signal peptide" evidence="2">
    <location>
        <begin position="1"/>
        <end position="27"/>
    </location>
</feature>
<protein>
    <submittedName>
        <fullName evidence="3">Uncharacterized protein</fullName>
    </submittedName>
</protein>
<dbReference type="AlphaFoldDB" id="A0A4R1L437"/>
<dbReference type="OrthoDB" id="112859at2"/>
<dbReference type="RefSeq" id="WP_131998467.1">
    <property type="nucleotide sequence ID" value="NZ_SMGK01000005.1"/>
</dbReference>
<feature type="region of interest" description="Disordered" evidence="1">
    <location>
        <begin position="82"/>
        <end position="126"/>
    </location>
</feature>
<feature type="compositionally biased region" description="Low complexity" evidence="1">
    <location>
        <begin position="87"/>
        <end position="103"/>
    </location>
</feature>
<keyword evidence="4" id="KW-1185">Reference proteome</keyword>
<name>A0A4R1L437_9BACT</name>
<feature type="compositionally biased region" description="Basic and acidic residues" evidence="1">
    <location>
        <begin position="105"/>
        <end position="119"/>
    </location>
</feature>
<feature type="region of interest" description="Disordered" evidence="1">
    <location>
        <begin position="318"/>
        <end position="339"/>
    </location>
</feature>
<dbReference type="EMBL" id="SMGK01000005">
    <property type="protein sequence ID" value="TCK71723.1"/>
    <property type="molecule type" value="Genomic_DNA"/>
</dbReference>
<evidence type="ECO:0000313" key="4">
    <source>
        <dbReference type="Proteomes" id="UP000295210"/>
    </source>
</evidence>
<evidence type="ECO:0000256" key="1">
    <source>
        <dbReference type="SAM" id="MobiDB-lite"/>
    </source>
</evidence>
<accession>A0A4R1L437</accession>
<gene>
    <name evidence="3" type="ORF">C7378_3013</name>
</gene>
<keyword evidence="2" id="KW-0732">Signal</keyword>
<feature type="compositionally biased region" description="Polar residues" evidence="1">
    <location>
        <begin position="221"/>
        <end position="230"/>
    </location>
</feature>
<evidence type="ECO:0000256" key="2">
    <source>
        <dbReference type="SAM" id="SignalP"/>
    </source>
</evidence>
<dbReference type="Proteomes" id="UP000295210">
    <property type="component" value="Unassembled WGS sequence"/>
</dbReference>
<proteinExistence type="predicted"/>
<evidence type="ECO:0000313" key="3">
    <source>
        <dbReference type="EMBL" id="TCK71723.1"/>
    </source>
</evidence>
<reference evidence="3 4" key="1">
    <citation type="submission" date="2019-03" db="EMBL/GenBank/DDBJ databases">
        <title>Genomic Encyclopedia of Type Strains, Phase IV (KMG-IV): sequencing the most valuable type-strain genomes for metagenomic binning, comparative biology and taxonomic classification.</title>
        <authorList>
            <person name="Goeker M."/>
        </authorList>
    </citation>
    <scope>NUCLEOTIDE SEQUENCE [LARGE SCALE GENOMIC DNA]</scope>
    <source>
        <strain evidence="3 4">DSM 103428</strain>
    </source>
</reference>
<comment type="caution">
    <text evidence="3">The sequence shown here is derived from an EMBL/GenBank/DDBJ whole genome shotgun (WGS) entry which is preliminary data.</text>
</comment>
<feature type="chain" id="PRO_5020615171" evidence="2">
    <location>
        <begin position="28"/>
        <end position="339"/>
    </location>
</feature>
<organism evidence="3 4">
    <name type="scientific">Acidipila rosea</name>
    <dbReference type="NCBI Taxonomy" id="768535"/>
    <lineage>
        <taxon>Bacteria</taxon>
        <taxon>Pseudomonadati</taxon>
        <taxon>Acidobacteriota</taxon>
        <taxon>Terriglobia</taxon>
        <taxon>Terriglobales</taxon>
        <taxon>Acidobacteriaceae</taxon>
        <taxon>Acidipila</taxon>
    </lineage>
</organism>